<dbReference type="Pfam" id="PF13018">
    <property type="entry name" value="ESPR"/>
    <property type="match status" value="1"/>
</dbReference>
<dbReference type="Proteomes" id="UP001221268">
    <property type="component" value="Chromosome"/>
</dbReference>
<dbReference type="CDD" id="cd12820">
    <property type="entry name" value="LbR_YadA-like"/>
    <property type="match status" value="2"/>
</dbReference>
<gene>
    <name evidence="18" type="ORF">PJU73_02905</name>
</gene>
<dbReference type="EMBL" id="CP116766">
    <property type="protein sequence ID" value="WCL72078.1"/>
    <property type="molecule type" value="Genomic_DNA"/>
</dbReference>
<feature type="domain" description="Trimeric autotransporter adhesin YadA-like stalk" evidence="15">
    <location>
        <begin position="3044"/>
        <end position="3086"/>
    </location>
</feature>
<keyword evidence="11" id="KW-0175">Coiled coil</keyword>
<evidence type="ECO:0000259" key="14">
    <source>
        <dbReference type="Pfam" id="PF05658"/>
    </source>
</evidence>
<feature type="domain" description="Trimeric autotransporter adhesin YadA-like head" evidence="14">
    <location>
        <begin position="101"/>
        <end position="121"/>
    </location>
</feature>
<feature type="region of interest" description="Disordered" evidence="12">
    <location>
        <begin position="1256"/>
        <end position="1291"/>
    </location>
</feature>
<dbReference type="InterPro" id="IPR024973">
    <property type="entry name" value="ESPR"/>
</dbReference>
<feature type="domain" description="Trimeric autotransporter adhesin YadA-like head" evidence="14">
    <location>
        <begin position="125"/>
        <end position="149"/>
    </location>
</feature>
<dbReference type="Gene3D" id="3.90.1780.10">
    <property type="entry name" value="Trimeric adhesin"/>
    <property type="match status" value="8"/>
</dbReference>
<dbReference type="Pfam" id="PF03895">
    <property type="entry name" value="YadA_anchor"/>
    <property type="match status" value="1"/>
</dbReference>
<feature type="domain" description="Trimeric autotransporter adhesin YadA-like stalk" evidence="15">
    <location>
        <begin position="518"/>
        <end position="551"/>
    </location>
</feature>
<feature type="domain" description="Trimeric autotransporter adhesin YadA-like head" evidence="14">
    <location>
        <begin position="282"/>
        <end position="308"/>
    </location>
</feature>
<evidence type="ECO:0000259" key="15">
    <source>
        <dbReference type="Pfam" id="PF05662"/>
    </source>
</evidence>
<organism evidence="18 19">
    <name type="scientific">Neisseria lisongii</name>
    <dbReference type="NCBI Taxonomy" id="2912188"/>
    <lineage>
        <taxon>Bacteria</taxon>
        <taxon>Pseudomonadati</taxon>
        <taxon>Pseudomonadota</taxon>
        <taxon>Betaproteobacteria</taxon>
        <taxon>Neisseriales</taxon>
        <taxon>Neisseriaceae</taxon>
        <taxon>Neisseria</taxon>
    </lineage>
</organism>
<evidence type="ECO:0000256" key="12">
    <source>
        <dbReference type="SAM" id="MobiDB-lite"/>
    </source>
</evidence>
<dbReference type="Pfam" id="PF18669">
    <property type="entry name" value="Trp_ring"/>
    <property type="match status" value="2"/>
</dbReference>
<evidence type="ECO:0000256" key="3">
    <source>
        <dbReference type="ARBA" id="ARBA00005848"/>
    </source>
</evidence>
<evidence type="ECO:0000313" key="18">
    <source>
        <dbReference type="EMBL" id="WCL72078.1"/>
    </source>
</evidence>
<comment type="similarity">
    <text evidence="3">Belongs to the autotransporter-2 (AT-2) (TC 1.B.40) family.</text>
</comment>
<feature type="region of interest" description="Disordered" evidence="12">
    <location>
        <begin position="930"/>
        <end position="953"/>
    </location>
</feature>
<dbReference type="InterPro" id="IPR005594">
    <property type="entry name" value="YadA_C"/>
</dbReference>
<feature type="domain" description="Trimeric autotransporter adhesin Trp ring" evidence="17">
    <location>
        <begin position="1793"/>
        <end position="1847"/>
    </location>
</feature>
<feature type="domain" description="Trimeric autotransporter adhesin YadA-like head" evidence="14">
    <location>
        <begin position="410"/>
        <end position="438"/>
    </location>
</feature>
<protein>
    <submittedName>
        <fullName evidence="18">YadA-like family protein</fullName>
    </submittedName>
</protein>
<feature type="domain" description="Trimeric autotransporter adhesin YadA-like stalk" evidence="15">
    <location>
        <begin position="353"/>
        <end position="382"/>
    </location>
</feature>
<comment type="subcellular location">
    <subcellularLocation>
        <location evidence="2">Cell outer membrane</location>
    </subcellularLocation>
    <subcellularLocation>
        <location evidence="1">Cell surface</location>
    </subcellularLocation>
</comment>
<evidence type="ECO:0000256" key="9">
    <source>
        <dbReference type="ARBA" id="ARBA00023136"/>
    </source>
</evidence>
<dbReference type="Pfam" id="PF05662">
    <property type="entry name" value="YadA_stalk"/>
    <property type="match status" value="5"/>
</dbReference>
<evidence type="ECO:0000259" key="13">
    <source>
        <dbReference type="Pfam" id="PF03895"/>
    </source>
</evidence>
<dbReference type="Gene3D" id="6.10.250.2040">
    <property type="match status" value="1"/>
</dbReference>
<keyword evidence="6" id="KW-0812">Transmembrane</keyword>
<evidence type="ECO:0000256" key="11">
    <source>
        <dbReference type="SAM" id="Coils"/>
    </source>
</evidence>
<feature type="domain" description="Trimeric autotransporter adhesin Trp ring" evidence="17">
    <location>
        <begin position="982"/>
        <end position="1035"/>
    </location>
</feature>
<evidence type="ECO:0000256" key="8">
    <source>
        <dbReference type="ARBA" id="ARBA00022927"/>
    </source>
</evidence>
<keyword evidence="7" id="KW-0732">Signal</keyword>
<feature type="region of interest" description="Disordered" evidence="12">
    <location>
        <begin position="1438"/>
        <end position="1459"/>
    </location>
</feature>
<dbReference type="SUPFAM" id="SSF101967">
    <property type="entry name" value="Adhesin YadA, collagen-binding domain"/>
    <property type="match status" value="4"/>
</dbReference>
<keyword evidence="9" id="KW-0472">Membrane</keyword>
<feature type="domain" description="Trimeric autotransporter adhesin YadA-like C-terminal membrane anchor" evidence="13">
    <location>
        <begin position="3112"/>
        <end position="3172"/>
    </location>
</feature>
<feature type="domain" description="Trimeric autotransporter adhesin YadA-like head" evidence="14">
    <location>
        <begin position="67"/>
        <end position="91"/>
    </location>
</feature>
<feature type="domain" description="Trimeric autotransporter adhesin YadA-like head" evidence="14">
    <location>
        <begin position="258"/>
        <end position="280"/>
    </location>
</feature>
<feature type="domain" description="Trimeric autotransporter adhesin YadA-like head" evidence="14">
    <location>
        <begin position="160"/>
        <end position="184"/>
    </location>
</feature>
<dbReference type="InterPro" id="IPR037174">
    <property type="entry name" value="Trimeric_adhesin"/>
</dbReference>
<evidence type="ECO:0000256" key="4">
    <source>
        <dbReference type="ARBA" id="ARBA00022448"/>
    </source>
</evidence>
<feature type="compositionally biased region" description="Polar residues" evidence="12">
    <location>
        <begin position="1438"/>
        <end position="1450"/>
    </location>
</feature>
<evidence type="ECO:0000256" key="1">
    <source>
        <dbReference type="ARBA" id="ARBA00004241"/>
    </source>
</evidence>
<dbReference type="InterPro" id="IPR008640">
    <property type="entry name" value="Adhesin_Head_dom"/>
</dbReference>
<reference evidence="18 19" key="1">
    <citation type="submission" date="2023-01" db="EMBL/GenBank/DDBJ databases">
        <authorList>
            <person name="Yang C."/>
        </authorList>
    </citation>
    <scope>NUCLEOTIDE SEQUENCE [LARGE SCALE GENOMIC DNA]</scope>
    <source>
        <strain evidence="18 19">ZJ106</strain>
    </source>
</reference>
<feature type="domain" description="Trimeric autotransporter adhesin YadA-like stalk" evidence="15">
    <location>
        <begin position="2409"/>
        <end position="2434"/>
    </location>
</feature>
<dbReference type="SUPFAM" id="SSF54523">
    <property type="entry name" value="Pili subunits"/>
    <property type="match status" value="1"/>
</dbReference>
<dbReference type="InterPro" id="IPR040482">
    <property type="entry name" value="Trp_ring"/>
</dbReference>
<evidence type="ECO:0000256" key="6">
    <source>
        <dbReference type="ARBA" id="ARBA00022692"/>
    </source>
</evidence>
<feature type="coiled-coil region" evidence="11">
    <location>
        <begin position="2061"/>
        <end position="2113"/>
    </location>
</feature>
<dbReference type="SUPFAM" id="SSF101999">
    <property type="entry name" value="Trimeric adhesin"/>
    <property type="match status" value="7"/>
</dbReference>
<keyword evidence="5" id="KW-1134">Transmembrane beta strand</keyword>
<sequence length="3172" mass="325891">MNKVFKVIWNHVTQTWVAASELSKAHGKTKSSAAQKAAAVAVSALAATSGIASAAVGDPVLQGTTDGARTLAVGTNSKATGADTTAVGYGAIAGTNTSTVSATAIGSAASASAKHALAIGGKTKASGDGAIAIGFGSEATGTEAVAIGGSNWSAGVASRAQGDQSIAIGPNTKAVGHSSVVIGNDDLVSALRSNLSANSNILIGDYEIKAGKDKEGNAVTLATALEKLTGIVSSGNPEIAGGNPTGLMVYRGSEVSHGSVAVGVQSIAKGELATAIGTSSNASAVGSVALGVAAETDIGNSVAIGAGSTTKEAHGEKEISRTIFGKTYNFAGGSNTDAGDVVSFGTANYERQLKNVAAGKIASDSTDGINGSQLYAVLNSIQKIKYLSVNSTVGDAAEEDDGSNINNNGAKGTNSIAIGPNTTTGEKAENAVVMGFNSTTTAANATVLGANANASVAGGIALGNSSVASVDKGVTGAKPFDEGRTNKYENLTNNTDNALNSTLAAVSLGGGDAKNTRQITGLAAGTNDTDAVNVAQLKSVNLKIAGNNGKGDVLLTNQTLTVDGNASYITSTASGNKVTFDLTEETKKKLEKDVVVAAGKNVTVDKAAPADSNTTTYTVNAWDTTVSTSDALKLTNTTTDADKTRAYNIDLSDATKAQLKKEETVVAKSGETNITINNTTKNSTGGTEFEVSLNKDINLTENGSLTVGPVKVNKNGIDAGNQKITNLGDPTADGDAVNLKTLKAKELHIKQGEYAITDGKVELSYVDGNDTAVADKKVTITGFNAEKVVAKTDADNIASVATKSNKAAGEIGETYEVSVSKNAVKDAAREAVIVKSGKNTTVTPTKDETNHTATYVVDTDFTPIIDSNPFEYVNKEGKPVVKATDGNYYPADQLDANGAPIENAIGKTEPKDLVVHAKGDEAKPITNVASNLTTYPDPTKAPGATPETPADPKAGLLNLTKPTDPNDTSDNNVATVGDLRNMGWVVSSDKKTGEEGKEFSNQVKNAGEVKFVGKNDAKVSANVTDKGVNVVTIDVVVPKPAQSPIAYTDAEGNKLVQEGDKFYKVDPNTGEKTETEVPKEDVIASLNSAGDKTNAPTTLANVKSNLPETRNTVDGDKTVTKSQTAPDNVANITNNAATVGDVLNAGWNLKGNGTDVDFVKPYDTVDFVNGKNTTVTVSTDDNKVSKVKVDVNDQLTLGKPSETKDGKTVEGTDGKLTIQGKDGKDGVTLAAKDGEGTIGLNGKDGASADFKVIKGKDGVDGKPANGEADKKDRLAYTPKNPDGTPVTDDKGNPVVEEVATLNDGLAFTGNNESTTNKHKLNTLVKVQGQGLTEDEAKSFTGTDGNINVTADGTDKLTIALSKDLKDINSVELVAYKDGPAGPNGEKGKPVVDNSKPKTTINNDGIEITPVAEDSSELPNQSVSLTKDGLNNGDNNITNVKGNLAPTYNNGDKTEVNGKPSETEVAAAPTKSAEAPDATNVSKIYNNAATVGDVLNAGWNLKENGAEKDFVKPYDTVNFVNGVGTVASVVTDAAGKVSDVTFNIDKAEVATTDGKIAEPVDPAKVKELEAAVTAAEEAKNALAPDASDEDKKAADDKLADAKKVLKDEQSKADQVVTADQLAKAVNNTGWYTNANGGNLGAAKSDKDVLVKPGDKVFFEAGKNLTLTPTFDTTNGTTIYNYALADTISFGQPVDSQGNPLTKVGDKYYPANKVENGQPVEGATPVEPAKTEVTLGKDGLDNGGNTITNVGSDLPTYNDKNKPTNGLVNLNPKDENNQPLVSDSNAATVGDLRKMGWIVSSDKTTGDLGTAYNDKVQNANEVKFVGTNLATVSGKTDDKGVRTITVDVDAQKTAEAAQLPVVYTDAKNNKLVKEGNKFYRVNENGDKIDAEGNKIDLTNVPADKQAEELAKAEVPKTDVIASLNNGDNETTKTPTSLANVKGNLNSTYNAGDTTINNDTQPNTENKTEAAPTTSQTAPDAKKLAEIYNNAATVGDVLNAGWNLKENNTAKDFVKPYDTVGFVDGVGTLANVTVSEDGKVSNVTFNIDKAKVETAEGKITEPASADKLANLNEAVKDAEKAKQELAANPDATEEMKQAADENLAKAQKALSDAKKAGDQVVTAQELANAVNNTGWKTNAVGANKRSEDVLVKPGDKVEFAADGNLNVGIKSDNGTTTYTYGLNDQVTLGKEGPDGEPGTDGKLTVKDANGKDGVTVTAKDGEGSIGLNGKDGANANITVAKAEGDITDPTNAKAKDRIQYTSTVTTPVVDKDGKPVLDENGQPKTETKTVTESVATLNDGLRFTGNNSDTENKHKLNTLVTIKGEGVDKEKSKDFKSATGNINVKADGDSTLEIQLAKDVNLGKDGSVTTGKTKVDDKGVTITPVDEQGNPVTDPNKVVSLTDKGLNNGGNKITNVAAGEAPTDGVNVSQLNNVKDSFPFETVDNPNAVKVGDQYYAKNDIDPATGKPKEGAKPVNGTVITAKGNTPQTINNVASNLPETRNTANGEANPVTTSQAAPANVGDIANNAATVSDVLNAGFNLKGNGEAVDFVKPYDTLDFVNGKNTTVTVSTDDNKVSTIKVDVNNDLTLGTAGEDGKPGEDGKLTIKDAAGKEGVTIGMKDGAGAIGLNGKDGVNADISVEKGPNNVEGTEPTRITYTDADGNKESVATLNDGLKFAGDNGETVINKKLNEKLEIVGGADKAKLSDNNIGVNAENGKLEVKLAKELQDLTSAEFKNEAGDVTKVGGNGVTITPAEEGKAPVTLSNNGLNNGGNKVTGVADGDISPNSTDAVNGGQIYALTGGAALTAGDYKAVNPQTGEETVYENVVLGEDGQPILKTYNVEGQTEYITHSVLTAIRNMNEQGIKFFHTNDSQVRPIPQTQNSIDSSASGAYATAIGAKAKASGNESVAIGYGSEATGKQSIAIGTGNKVTGNHSGAIGDPNTVSGQASYALGNNNNVATDNTFVVGNDVTVTEANSVALGNKSAITGGNAVGTKNKTATGAEGVTTTAGTTGTVETATVGNLNYGGFAGATASGAVSVGAADAERRIQNVAAGEISATSTDAINGSQLYSVASNVNNKLGDINNRLGDVNNRVNDLDKRVRGIGANAAATASLPQVILPGKSMMAAAVGGYGGASALAVGYSRASDNGKLILKIQGTANTEGNLSGGVGMGYQW</sequence>
<dbReference type="Gene3D" id="2.20.70.140">
    <property type="match status" value="1"/>
</dbReference>
<evidence type="ECO:0000256" key="7">
    <source>
        <dbReference type="ARBA" id="ARBA00022729"/>
    </source>
</evidence>
<keyword evidence="4" id="KW-0813">Transport</keyword>
<proteinExistence type="inferred from homology"/>
<feature type="domain" description="Trimeric autotransporter adhesin YadA-like head" evidence="14">
    <location>
        <begin position="2913"/>
        <end position="2936"/>
    </location>
</feature>
<keyword evidence="10" id="KW-0998">Cell outer membrane</keyword>
<dbReference type="Gene3D" id="3.30.1300.30">
    <property type="entry name" value="GSPII I/J protein-like"/>
    <property type="match status" value="1"/>
</dbReference>
<keyword evidence="8" id="KW-0653">Protein transport</keyword>
<dbReference type="RefSeq" id="WP_237090942.1">
    <property type="nucleotide sequence ID" value="NZ_CP116766.1"/>
</dbReference>
<feature type="region of interest" description="Disordered" evidence="12">
    <location>
        <begin position="1946"/>
        <end position="1975"/>
    </location>
</feature>
<evidence type="ECO:0000256" key="2">
    <source>
        <dbReference type="ARBA" id="ARBA00004442"/>
    </source>
</evidence>
<accession>A0ABY7RLI8</accession>
<dbReference type="Gene3D" id="2.150.10.10">
    <property type="entry name" value="Serralysin-like metalloprotease, C-terminal"/>
    <property type="match status" value="5"/>
</dbReference>
<name>A0ABY7RLI8_9NEIS</name>
<feature type="domain" description="Trimeric autotransporter adhesin YadA-like stalk" evidence="15">
    <location>
        <begin position="2771"/>
        <end position="2811"/>
    </location>
</feature>
<evidence type="ECO:0000313" key="19">
    <source>
        <dbReference type="Proteomes" id="UP001221268"/>
    </source>
</evidence>
<feature type="domain" description="Trimeric autotransporter adhesin YadA-like head" evidence="14">
    <location>
        <begin position="2885"/>
        <end position="2911"/>
    </location>
</feature>
<feature type="domain" description="ESPR" evidence="16">
    <location>
        <begin position="1"/>
        <end position="48"/>
    </location>
</feature>
<evidence type="ECO:0000256" key="10">
    <source>
        <dbReference type="ARBA" id="ARBA00023237"/>
    </source>
</evidence>
<evidence type="ECO:0000259" key="16">
    <source>
        <dbReference type="Pfam" id="PF13018"/>
    </source>
</evidence>
<dbReference type="InterPro" id="IPR008635">
    <property type="entry name" value="Coiled_stalk_dom"/>
</dbReference>
<evidence type="ECO:0000256" key="5">
    <source>
        <dbReference type="ARBA" id="ARBA00022452"/>
    </source>
</evidence>
<evidence type="ECO:0000259" key="17">
    <source>
        <dbReference type="Pfam" id="PF18669"/>
    </source>
</evidence>
<dbReference type="InterPro" id="IPR045584">
    <property type="entry name" value="Pilin-like"/>
</dbReference>
<dbReference type="InterPro" id="IPR011049">
    <property type="entry name" value="Serralysin-like_metalloprot_C"/>
</dbReference>
<dbReference type="Pfam" id="PF05658">
    <property type="entry name" value="YadA_head"/>
    <property type="match status" value="9"/>
</dbReference>
<keyword evidence="19" id="KW-1185">Reference proteome</keyword>
<dbReference type="Gene3D" id="1.20.5.170">
    <property type="match status" value="2"/>
</dbReference>
<feature type="region of interest" description="Disordered" evidence="12">
    <location>
        <begin position="1732"/>
        <end position="1783"/>
    </location>
</feature>
<dbReference type="Gene3D" id="2.20.25.140">
    <property type="match status" value="1"/>
</dbReference>
<feature type="region of interest" description="Disordered" evidence="12">
    <location>
        <begin position="1378"/>
        <end position="1402"/>
    </location>
</feature>